<evidence type="ECO:0008006" key="3">
    <source>
        <dbReference type="Google" id="ProtNLM"/>
    </source>
</evidence>
<proteinExistence type="predicted"/>
<protein>
    <recommendedName>
        <fullName evidence="3">Cell wall protein</fullName>
    </recommendedName>
</protein>
<reference evidence="1 2" key="1">
    <citation type="submission" date="2020-08" db="EMBL/GenBank/DDBJ databases">
        <title>Plant Genome Project.</title>
        <authorList>
            <person name="Zhang R.-G."/>
        </authorList>
    </citation>
    <scope>NUCLEOTIDE SEQUENCE [LARGE SCALE GENOMIC DNA]</scope>
    <source>
        <tissue evidence="1">Rhizome</tissue>
    </source>
</reference>
<keyword evidence="2" id="KW-1185">Reference proteome</keyword>
<evidence type="ECO:0000313" key="1">
    <source>
        <dbReference type="EMBL" id="KAG6488657.1"/>
    </source>
</evidence>
<dbReference type="EMBL" id="JACMSC010000014">
    <property type="protein sequence ID" value="KAG6488657.1"/>
    <property type="molecule type" value="Genomic_DNA"/>
</dbReference>
<dbReference type="PANTHER" id="PTHR36733">
    <property type="entry name" value="CELL WALL PROTEIN-RELATED"/>
    <property type="match status" value="1"/>
</dbReference>
<name>A0A8J5KR02_ZINOF</name>
<gene>
    <name evidence="1" type="ORF">ZIOFF_049906</name>
</gene>
<dbReference type="Proteomes" id="UP000734854">
    <property type="component" value="Unassembled WGS sequence"/>
</dbReference>
<sequence>MNAAFDAAYCQCFPPPWLDRPSPLFLSPRGQHYLCSPFSMLTLPRSTTVASFLPPHATLAIDASKLLHLIAGQVVVAHAVSLALGKLASTVVSSGCRPPNRWQPSLASSSIFFSPKKTRQLELITAMSAYSLLIKTDHLEAKQFHPPPILLHQLPYSFLHRRPMAVSSHCRLLLLLLAFSAFALPAALAGRGTPASLDKKEPEFLGVQEGTVLLPGIGRYALGSHELPAVRGLDSSGPAAKSGQFLPGIDDTFVPNPGLEIPNPFRPTTP</sequence>
<comment type="caution">
    <text evidence="1">The sequence shown here is derived from an EMBL/GenBank/DDBJ whole genome shotgun (WGS) entry which is preliminary data.</text>
</comment>
<dbReference type="InterPro" id="IPR034565">
    <property type="entry name" value="Put_cell_wall"/>
</dbReference>
<organism evidence="1 2">
    <name type="scientific">Zingiber officinale</name>
    <name type="common">Ginger</name>
    <name type="synonym">Amomum zingiber</name>
    <dbReference type="NCBI Taxonomy" id="94328"/>
    <lineage>
        <taxon>Eukaryota</taxon>
        <taxon>Viridiplantae</taxon>
        <taxon>Streptophyta</taxon>
        <taxon>Embryophyta</taxon>
        <taxon>Tracheophyta</taxon>
        <taxon>Spermatophyta</taxon>
        <taxon>Magnoliopsida</taxon>
        <taxon>Liliopsida</taxon>
        <taxon>Zingiberales</taxon>
        <taxon>Zingiberaceae</taxon>
        <taxon>Zingiber</taxon>
    </lineage>
</organism>
<accession>A0A8J5KR02</accession>
<evidence type="ECO:0000313" key="2">
    <source>
        <dbReference type="Proteomes" id="UP000734854"/>
    </source>
</evidence>
<dbReference type="PANTHER" id="PTHR36733:SF1">
    <property type="entry name" value="CELL WALL PROTEIN-RELATED"/>
    <property type="match status" value="1"/>
</dbReference>
<dbReference type="AlphaFoldDB" id="A0A8J5KR02"/>